<reference evidence="1 2" key="1">
    <citation type="submission" date="2024-01" db="EMBL/GenBank/DDBJ databases">
        <title>The complete chloroplast genome sequence of Lithospermum erythrorhizon: insights into the phylogenetic relationship among Boraginaceae species and the maternal lineages of purple gromwells.</title>
        <authorList>
            <person name="Okada T."/>
            <person name="Watanabe K."/>
        </authorList>
    </citation>
    <scope>NUCLEOTIDE SEQUENCE [LARGE SCALE GENOMIC DNA]</scope>
</reference>
<protein>
    <submittedName>
        <fullName evidence="1">Uncharacterized protein</fullName>
    </submittedName>
</protein>
<evidence type="ECO:0000313" key="1">
    <source>
        <dbReference type="EMBL" id="GAA0143974.1"/>
    </source>
</evidence>
<name>A0AAV3NXH7_LITER</name>
<gene>
    <name evidence="1" type="ORF">LIER_04534</name>
</gene>
<sequence>MFENREDSYESSGEDKTLVVGVSESDEEYWRQPLIDYLQYGKLPYENSNKTDVRRWTPHFVYYKETLLKRSFDGVLLQWLEKEEAQNQ</sequence>
<dbReference type="EMBL" id="BAABME010000586">
    <property type="protein sequence ID" value="GAA0143974.1"/>
    <property type="molecule type" value="Genomic_DNA"/>
</dbReference>
<dbReference type="Proteomes" id="UP001454036">
    <property type="component" value="Unassembled WGS sequence"/>
</dbReference>
<dbReference type="AlphaFoldDB" id="A0AAV3NXH7"/>
<comment type="caution">
    <text evidence="1">The sequence shown here is derived from an EMBL/GenBank/DDBJ whole genome shotgun (WGS) entry which is preliminary data.</text>
</comment>
<keyword evidence="2" id="KW-1185">Reference proteome</keyword>
<accession>A0AAV3NXH7</accession>
<proteinExistence type="predicted"/>
<evidence type="ECO:0000313" key="2">
    <source>
        <dbReference type="Proteomes" id="UP001454036"/>
    </source>
</evidence>
<organism evidence="1 2">
    <name type="scientific">Lithospermum erythrorhizon</name>
    <name type="common">Purple gromwell</name>
    <name type="synonym">Lithospermum officinale var. erythrorhizon</name>
    <dbReference type="NCBI Taxonomy" id="34254"/>
    <lineage>
        <taxon>Eukaryota</taxon>
        <taxon>Viridiplantae</taxon>
        <taxon>Streptophyta</taxon>
        <taxon>Embryophyta</taxon>
        <taxon>Tracheophyta</taxon>
        <taxon>Spermatophyta</taxon>
        <taxon>Magnoliopsida</taxon>
        <taxon>eudicotyledons</taxon>
        <taxon>Gunneridae</taxon>
        <taxon>Pentapetalae</taxon>
        <taxon>asterids</taxon>
        <taxon>lamiids</taxon>
        <taxon>Boraginales</taxon>
        <taxon>Boraginaceae</taxon>
        <taxon>Boraginoideae</taxon>
        <taxon>Lithospermeae</taxon>
        <taxon>Lithospermum</taxon>
    </lineage>
</organism>